<dbReference type="RefSeq" id="WP_091548326.1">
    <property type="nucleotide sequence ID" value="NZ_FONY01000029.1"/>
</dbReference>
<name>A0A1I2IAK3_9BACT</name>
<dbReference type="STRING" id="1003.SAMN04488541_102944"/>
<dbReference type="PANTHER" id="PTHR47623">
    <property type="entry name" value="OS09G0287300 PROTEIN"/>
    <property type="match status" value="1"/>
</dbReference>
<evidence type="ECO:0000256" key="1">
    <source>
        <dbReference type="PIRSR" id="PIRSR613078-2"/>
    </source>
</evidence>
<keyword evidence="3" id="KW-1185">Reference proteome</keyword>
<dbReference type="Proteomes" id="UP000199513">
    <property type="component" value="Unassembled WGS sequence"/>
</dbReference>
<dbReference type="Gene3D" id="3.40.50.1240">
    <property type="entry name" value="Phosphoglycerate mutase-like"/>
    <property type="match status" value="1"/>
</dbReference>
<dbReference type="InterPro" id="IPR029033">
    <property type="entry name" value="His_PPase_superfam"/>
</dbReference>
<dbReference type="InterPro" id="IPR013078">
    <property type="entry name" value="His_Pase_superF_clade-1"/>
</dbReference>
<dbReference type="PANTHER" id="PTHR47623:SF1">
    <property type="entry name" value="OS09G0287300 PROTEIN"/>
    <property type="match status" value="1"/>
</dbReference>
<feature type="binding site" evidence="1">
    <location>
        <position position="58"/>
    </location>
    <ligand>
        <name>substrate</name>
    </ligand>
</feature>
<dbReference type="EMBL" id="FONY01000029">
    <property type="protein sequence ID" value="SFF38137.1"/>
    <property type="molecule type" value="Genomic_DNA"/>
</dbReference>
<organism evidence="2 3">
    <name type="scientific">Thermoflexibacter ruber</name>
    <dbReference type="NCBI Taxonomy" id="1003"/>
    <lineage>
        <taxon>Bacteria</taxon>
        <taxon>Pseudomonadati</taxon>
        <taxon>Bacteroidota</taxon>
        <taxon>Cytophagia</taxon>
        <taxon>Cytophagales</taxon>
        <taxon>Thermoflexibacteraceae</taxon>
        <taxon>Thermoflexibacter</taxon>
    </lineage>
</organism>
<dbReference type="Pfam" id="PF00300">
    <property type="entry name" value="His_Phos_1"/>
    <property type="match status" value="1"/>
</dbReference>
<accession>A0A1I2IAK3</accession>
<evidence type="ECO:0000313" key="3">
    <source>
        <dbReference type="Proteomes" id="UP000199513"/>
    </source>
</evidence>
<sequence>MKTLYLVRHAKSSWEEVELADFDRPLNNRGKKNAPLMGKILKKSGQTPDLILSSPAQRAKATAEILAGELNYPLKKIVFEYEIYEASPEKLLQIIRNQENHIEKLMLVGHNPALTLLANQLTQTLHIENIPTTGIFAVRWDISTWADIQPNKAQFLFFDYPKKHTE</sequence>
<protein>
    <submittedName>
        <fullName evidence="2">Phosphohistidine phosphatase</fullName>
    </submittedName>
</protein>
<dbReference type="CDD" id="cd07067">
    <property type="entry name" value="HP_PGM_like"/>
    <property type="match status" value="1"/>
</dbReference>
<evidence type="ECO:0000313" key="2">
    <source>
        <dbReference type="EMBL" id="SFF38137.1"/>
    </source>
</evidence>
<dbReference type="SMART" id="SM00855">
    <property type="entry name" value="PGAM"/>
    <property type="match status" value="1"/>
</dbReference>
<gene>
    <name evidence="2" type="ORF">SAMN04488541_102944</name>
</gene>
<reference evidence="3" key="1">
    <citation type="submission" date="2016-10" db="EMBL/GenBank/DDBJ databases">
        <authorList>
            <person name="Varghese N."/>
            <person name="Submissions S."/>
        </authorList>
    </citation>
    <scope>NUCLEOTIDE SEQUENCE [LARGE SCALE GENOMIC DNA]</scope>
    <source>
        <strain>GEY</strain>
        <strain evidence="3">DSM 9560</strain>
    </source>
</reference>
<dbReference type="AlphaFoldDB" id="A0A1I2IAK3"/>
<dbReference type="OrthoDB" id="9810154at2"/>
<dbReference type="SUPFAM" id="SSF53254">
    <property type="entry name" value="Phosphoglycerate mutase-like"/>
    <property type="match status" value="1"/>
</dbReference>
<proteinExistence type="predicted"/>